<protein>
    <recommendedName>
        <fullName evidence="4">H15 domain-containing protein</fullName>
    </recommendedName>
</protein>
<dbReference type="Proteomes" id="UP000499080">
    <property type="component" value="Unassembled WGS sequence"/>
</dbReference>
<evidence type="ECO:0000313" key="2">
    <source>
        <dbReference type="EMBL" id="GBM26281.1"/>
    </source>
</evidence>
<feature type="region of interest" description="Disordered" evidence="1">
    <location>
        <begin position="64"/>
        <end position="114"/>
    </location>
</feature>
<dbReference type="EMBL" id="BGPR01000557">
    <property type="protein sequence ID" value="GBM26281.1"/>
    <property type="molecule type" value="Genomic_DNA"/>
</dbReference>
<dbReference type="OrthoDB" id="6434402at2759"/>
<keyword evidence="3" id="KW-1185">Reference proteome</keyword>
<sequence>MTISEKAKVRKWMLMADASSKGSNGVTIHHMENFLDSKQSGLSSKPETKLILKNLVETGRLAKKDGEYAIKKSKKKTPGKEMKRSKSPLRNADRRSEGKNKATTRNKSKHAKSV</sequence>
<evidence type="ECO:0000313" key="3">
    <source>
        <dbReference type="Proteomes" id="UP000499080"/>
    </source>
</evidence>
<dbReference type="AlphaFoldDB" id="A0A4Y2EBI3"/>
<reference evidence="2 3" key="1">
    <citation type="journal article" date="2019" name="Sci. Rep.">
        <title>Orb-weaving spider Araneus ventricosus genome elucidates the spidroin gene catalogue.</title>
        <authorList>
            <person name="Kono N."/>
            <person name="Nakamura H."/>
            <person name="Ohtoshi R."/>
            <person name="Moran D.A.P."/>
            <person name="Shinohara A."/>
            <person name="Yoshida Y."/>
            <person name="Fujiwara M."/>
            <person name="Mori M."/>
            <person name="Tomita M."/>
            <person name="Arakawa K."/>
        </authorList>
    </citation>
    <scope>NUCLEOTIDE SEQUENCE [LARGE SCALE GENOMIC DNA]</scope>
</reference>
<feature type="compositionally biased region" description="Basic and acidic residues" evidence="1">
    <location>
        <begin position="91"/>
        <end position="100"/>
    </location>
</feature>
<feature type="compositionally biased region" description="Basic residues" evidence="1">
    <location>
        <begin position="102"/>
        <end position="114"/>
    </location>
</feature>
<proteinExistence type="predicted"/>
<name>A0A4Y2EBI3_ARAVE</name>
<gene>
    <name evidence="2" type="ORF">AVEN_66520_1</name>
</gene>
<organism evidence="2 3">
    <name type="scientific">Araneus ventricosus</name>
    <name type="common">Orbweaver spider</name>
    <name type="synonym">Epeira ventricosa</name>
    <dbReference type="NCBI Taxonomy" id="182803"/>
    <lineage>
        <taxon>Eukaryota</taxon>
        <taxon>Metazoa</taxon>
        <taxon>Ecdysozoa</taxon>
        <taxon>Arthropoda</taxon>
        <taxon>Chelicerata</taxon>
        <taxon>Arachnida</taxon>
        <taxon>Araneae</taxon>
        <taxon>Araneomorphae</taxon>
        <taxon>Entelegynae</taxon>
        <taxon>Araneoidea</taxon>
        <taxon>Araneidae</taxon>
        <taxon>Araneus</taxon>
    </lineage>
</organism>
<evidence type="ECO:0008006" key="4">
    <source>
        <dbReference type="Google" id="ProtNLM"/>
    </source>
</evidence>
<accession>A0A4Y2EBI3</accession>
<evidence type="ECO:0000256" key="1">
    <source>
        <dbReference type="SAM" id="MobiDB-lite"/>
    </source>
</evidence>
<comment type="caution">
    <text evidence="2">The sequence shown here is derived from an EMBL/GenBank/DDBJ whole genome shotgun (WGS) entry which is preliminary data.</text>
</comment>